<proteinExistence type="predicted"/>
<evidence type="ECO:0000313" key="3">
    <source>
        <dbReference type="Proteomes" id="UP000703269"/>
    </source>
</evidence>
<name>A0A9P3LKB3_9APHY</name>
<accession>A0A9P3LKB3</accession>
<dbReference type="Proteomes" id="UP000703269">
    <property type="component" value="Unassembled WGS sequence"/>
</dbReference>
<protein>
    <submittedName>
        <fullName evidence="2">Uncharacterized protein</fullName>
    </submittedName>
</protein>
<evidence type="ECO:0000256" key="1">
    <source>
        <dbReference type="SAM" id="MobiDB-lite"/>
    </source>
</evidence>
<gene>
    <name evidence="2" type="ORF">PsYK624_143920</name>
</gene>
<comment type="caution">
    <text evidence="2">The sequence shown here is derived from an EMBL/GenBank/DDBJ whole genome shotgun (WGS) entry which is preliminary data.</text>
</comment>
<dbReference type="OrthoDB" id="2804301at2759"/>
<sequence length="536" mass="59598">MRHTNQLSIYLRDGWPVAAPQPVSASTRLTHDSGYAGTARTDTLGLEHAGPSRSPLVARLEEHADAQAAAEAQYAARMLSVHDPPRSRVNARLRRLSPPAITLRPRTPPPTRAMLATFTDNHERDDVSIMNYPPATARPRGEPAQEQGLLLLNAPVIPGVNVPAPPFLRDLPPVRRASQTWAQAQEPVRGWVQTHAAPPAAGQVHSPQEPPPLVHRCAELPPLTAPPPYEYEDPEMEEDTSSVDALATIRSRWPFAPPTLTSQAETAAPAQTLHTNTQLATPEISSVGRPPAPDAPSSADVPMAVDSPADEGALSSLQLRFERPPYEEWEELATRCARAVGDMRWVLSSCKELALHETNAVTKALVGAVLAVRDAFADAPDDMSVLEQEGCHEWGVKYELLLVSCCRNIDLLTLQAEHVRDRPPRIHKLSGLLDKLWRYVEKFEDLERKLRIVHDHIRVLDLHSRLQHSREHAAADASAERARRRAFSDVQNQARDRRREVRSEVRRLREETRARRDVRIERKLSRAEALGEACAV</sequence>
<evidence type="ECO:0000313" key="2">
    <source>
        <dbReference type="EMBL" id="GJE98170.1"/>
    </source>
</evidence>
<feature type="region of interest" description="Disordered" evidence="1">
    <location>
        <begin position="23"/>
        <end position="49"/>
    </location>
</feature>
<dbReference type="AlphaFoldDB" id="A0A9P3LKB3"/>
<keyword evidence="3" id="KW-1185">Reference proteome</keyword>
<organism evidence="2 3">
    <name type="scientific">Phanerochaete sordida</name>
    <dbReference type="NCBI Taxonomy" id="48140"/>
    <lineage>
        <taxon>Eukaryota</taxon>
        <taxon>Fungi</taxon>
        <taxon>Dikarya</taxon>
        <taxon>Basidiomycota</taxon>
        <taxon>Agaricomycotina</taxon>
        <taxon>Agaricomycetes</taxon>
        <taxon>Polyporales</taxon>
        <taxon>Phanerochaetaceae</taxon>
        <taxon>Phanerochaete</taxon>
    </lineage>
</organism>
<reference evidence="2 3" key="1">
    <citation type="submission" date="2021-08" db="EMBL/GenBank/DDBJ databases">
        <title>Draft Genome Sequence of Phanerochaete sordida strain YK-624.</title>
        <authorList>
            <person name="Mori T."/>
            <person name="Dohra H."/>
            <person name="Suzuki T."/>
            <person name="Kawagishi H."/>
            <person name="Hirai H."/>
        </authorList>
    </citation>
    <scope>NUCLEOTIDE SEQUENCE [LARGE SCALE GENOMIC DNA]</scope>
    <source>
        <strain evidence="2 3">YK-624</strain>
    </source>
</reference>
<feature type="region of interest" description="Disordered" evidence="1">
    <location>
        <begin position="277"/>
        <end position="308"/>
    </location>
</feature>
<dbReference type="EMBL" id="BPQB01000083">
    <property type="protein sequence ID" value="GJE98170.1"/>
    <property type="molecule type" value="Genomic_DNA"/>
</dbReference>